<dbReference type="InterPro" id="IPR000742">
    <property type="entry name" value="EGF"/>
</dbReference>
<feature type="domain" description="EGF-like" evidence="5">
    <location>
        <begin position="29"/>
        <end position="60"/>
    </location>
</feature>
<dbReference type="InterPro" id="IPR051216">
    <property type="entry name" value="Teneurin"/>
</dbReference>
<dbReference type="PROSITE" id="PS00022">
    <property type="entry name" value="EGF_1"/>
    <property type="match status" value="1"/>
</dbReference>
<dbReference type="SMART" id="SM00181">
    <property type="entry name" value="EGF"/>
    <property type="match status" value="2"/>
</dbReference>
<keyword evidence="7" id="KW-1185">Reference proteome</keyword>
<name>A0ABV0PM65_9TELE</name>
<accession>A0ABV0PM65</accession>
<dbReference type="PANTHER" id="PTHR11219">
    <property type="entry name" value="TENEURIN AND N-ACETYLGLUCOSAMINE-1-PHOSPHODIESTER ALPHA-N-ACETYLGLUCOSAMINIDASE"/>
    <property type="match status" value="1"/>
</dbReference>
<keyword evidence="2" id="KW-0677">Repeat</keyword>
<dbReference type="Pfam" id="PF25024">
    <property type="entry name" value="EGF_TEN"/>
    <property type="match status" value="1"/>
</dbReference>
<comment type="caution">
    <text evidence="4">Lacks conserved residue(s) required for the propagation of feature annotation.</text>
</comment>
<gene>
    <name evidence="6" type="ORF">GOODEAATRI_008498</name>
</gene>
<dbReference type="SUPFAM" id="SSF57196">
    <property type="entry name" value="EGF/Laminin"/>
    <property type="match status" value="2"/>
</dbReference>
<feature type="non-terminal residue" evidence="6">
    <location>
        <position position="1"/>
    </location>
</feature>
<organism evidence="6 7">
    <name type="scientific">Goodea atripinnis</name>
    <dbReference type="NCBI Taxonomy" id="208336"/>
    <lineage>
        <taxon>Eukaryota</taxon>
        <taxon>Metazoa</taxon>
        <taxon>Chordata</taxon>
        <taxon>Craniata</taxon>
        <taxon>Vertebrata</taxon>
        <taxon>Euteleostomi</taxon>
        <taxon>Actinopterygii</taxon>
        <taxon>Neopterygii</taxon>
        <taxon>Teleostei</taxon>
        <taxon>Neoteleostei</taxon>
        <taxon>Acanthomorphata</taxon>
        <taxon>Ovalentaria</taxon>
        <taxon>Atherinomorphae</taxon>
        <taxon>Cyprinodontiformes</taxon>
        <taxon>Goodeidae</taxon>
        <taxon>Goodea</taxon>
    </lineage>
</organism>
<reference evidence="6 7" key="1">
    <citation type="submission" date="2021-06" db="EMBL/GenBank/DDBJ databases">
        <authorList>
            <person name="Palmer J.M."/>
        </authorList>
    </citation>
    <scope>NUCLEOTIDE SEQUENCE [LARGE SCALE GENOMIC DNA]</scope>
    <source>
        <strain evidence="6 7">GA_2019</strain>
        <tissue evidence="6">Muscle</tissue>
    </source>
</reference>
<evidence type="ECO:0000256" key="3">
    <source>
        <dbReference type="ARBA" id="ARBA00023157"/>
    </source>
</evidence>
<protein>
    <recommendedName>
        <fullName evidence="5">EGF-like domain-containing protein</fullName>
    </recommendedName>
</protein>
<dbReference type="PANTHER" id="PTHR11219:SF7">
    <property type="entry name" value="TENEURIN-1"/>
    <property type="match status" value="1"/>
</dbReference>
<dbReference type="Proteomes" id="UP001476798">
    <property type="component" value="Unassembled WGS sequence"/>
</dbReference>
<dbReference type="PROSITE" id="PS01186">
    <property type="entry name" value="EGF_2"/>
    <property type="match status" value="1"/>
</dbReference>
<keyword evidence="1 4" id="KW-0245">EGF-like domain</keyword>
<evidence type="ECO:0000256" key="4">
    <source>
        <dbReference type="PROSITE-ProRule" id="PRU00076"/>
    </source>
</evidence>
<proteinExistence type="predicted"/>
<feature type="disulfide bond" evidence="4">
    <location>
        <begin position="50"/>
        <end position="59"/>
    </location>
</feature>
<evidence type="ECO:0000256" key="2">
    <source>
        <dbReference type="ARBA" id="ARBA00022737"/>
    </source>
</evidence>
<sequence>LCPVPCGSHGVCSEGKCQCEEGWIGAACDQRACHPRCEEHGQCHDGTCICQPGWEGEHCNIVTHDLDVVVKGNFVLFRIFFSAVNTKVHLNKLEYHQKR</sequence>
<dbReference type="PROSITE" id="PS50026">
    <property type="entry name" value="EGF_3"/>
    <property type="match status" value="1"/>
</dbReference>
<evidence type="ECO:0000313" key="7">
    <source>
        <dbReference type="Proteomes" id="UP001476798"/>
    </source>
</evidence>
<evidence type="ECO:0000256" key="1">
    <source>
        <dbReference type="ARBA" id="ARBA00022536"/>
    </source>
</evidence>
<comment type="caution">
    <text evidence="6">The sequence shown here is derived from an EMBL/GenBank/DDBJ whole genome shotgun (WGS) entry which is preliminary data.</text>
</comment>
<dbReference type="Gene3D" id="2.10.25.10">
    <property type="entry name" value="Laminin"/>
    <property type="match status" value="2"/>
</dbReference>
<keyword evidence="3 4" id="KW-1015">Disulfide bond</keyword>
<evidence type="ECO:0000259" key="5">
    <source>
        <dbReference type="PROSITE" id="PS50026"/>
    </source>
</evidence>
<evidence type="ECO:0000313" key="6">
    <source>
        <dbReference type="EMBL" id="MEQ2184493.1"/>
    </source>
</evidence>
<dbReference type="EMBL" id="JAHRIO010080418">
    <property type="protein sequence ID" value="MEQ2184493.1"/>
    <property type="molecule type" value="Genomic_DNA"/>
</dbReference>
<feature type="disulfide bond" evidence="4">
    <location>
        <begin position="33"/>
        <end position="43"/>
    </location>
</feature>